<organism evidence="3 4">
    <name type="scientific">Sorangium cellulosum</name>
    <name type="common">Polyangium cellulosum</name>
    <dbReference type="NCBI Taxonomy" id="56"/>
    <lineage>
        <taxon>Bacteria</taxon>
        <taxon>Pseudomonadati</taxon>
        <taxon>Myxococcota</taxon>
        <taxon>Polyangia</taxon>
        <taxon>Polyangiales</taxon>
        <taxon>Polyangiaceae</taxon>
        <taxon>Sorangium</taxon>
    </lineage>
</organism>
<protein>
    <recommendedName>
        <fullName evidence="5">Secreted protein</fullName>
    </recommendedName>
</protein>
<accession>A0A4P2QP01</accession>
<evidence type="ECO:0008006" key="5">
    <source>
        <dbReference type="Google" id="ProtNLM"/>
    </source>
</evidence>
<keyword evidence="2" id="KW-0732">Signal</keyword>
<evidence type="ECO:0000256" key="2">
    <source>
        <dbReference type="SAM" id="SignalP"/>
    </source>
</evidence>
<feature type="region of interest" description="Disordered" evidence="1">
    <location>
        <begin position="131"/>
        <end position="171"/>
    </location>
</feature>
<feature type="signal peptide" evidence="2">
    <location>
        <begin position="1"/>
        <end position="22"/>
    </location>
</feature>
<gene>
    <name evidence="3" type="ORF">SOCE836_039730</name>
</gene>
<feature type="compositionally biased region" description="Pro residues" evidence="1">
    <location>
        <begin position="136"/>
        <end position="159"/>
    </location>
</feature>
<dbReference type="RefSeq" id="WP_129575556.1">
    <property type="nucleotide sequence ID" value="NZ_CP012672.1"/>
</dbReference>
<dbReference type="EMBL" id="CP012672">
    <property type="protein sequence ID" value="AUX31840.1"/>
    <property type="molecule type" value="Genomic_DNA"/>
</dbReference>
<reference evidence="3 4" key="1">
    <citation type="submission" date="2015-09" db="EMBL/GenBank/DDBJ databases">
        <title>Sorangium comparison.</title>
        <authorList>
            <person name="Zaburannyi N."/>
            <person name="Bunk B."/>
            <person name="Overmann J."/>
            <person name="Mueller R."/>
        </authorList>
    </citation>
    <scope>NUCLEOTIDE SEQUENCE [LARGE SCALE GENOMIC DNA]</scope>
    <source>
        <strain evidence="3 4">So ce836</strain>
    </source>
</reference>
<name>A0A4P2QP01_SORCE</name>
<sequence>MPRISLCKIVFASLLFSAPALAAEPTRRTLRMHYSEDPRAASCPGEGALREQVRRRTGYDPFREDAPEGVDVAIGPRGAALVATLKYRDEDGRESAPRDFNAPLGDGACALLTSYVALSIAFTLTPFGSDRQVPATAPPPPELAPPPAPPRPRTPPARPLPATEPAGRRSAIRGGTGVFAQIGLTDQLIGGVSWFCEARWSDRLSFGLEVQDAFLPLSAGPSEGGWSLGASSAGGRSDEETGHTRMLVTTALVPCLHTNDLLATCTVVELGVLTLSGQPGSPSGLLLVFMALGLRTGVELALNDRLSLSTHLELLTAVGLQQRSPVDVLRAPHLSASVGAGVIAAF</sequence>
<evidence type="ECO:0000256" key="1">
    <source>
        <dbReference type="SAM" id="MobiDB-lite"/>
    </source>
</evidence>
<evidence type="ECO:0000313" key="4">
    <source>
        <dbReference type="Proteomes" id="UP000295497"/>
    </source>
</evidence>
<feature type="chain" id="PRO_5020521953" description="Secreted protein" evidence="2">
    <location>
        <begin position="23"/>
        <end position="346"/>
    </location>
</feature>
<proteinExistence type="predicted"/>
<dbReference type="Proteomes" id="UP000295497">
    <property type="component" value="Chromosome"/>
</dbReference>
<dbReference type="AlphaFoldDB" id="A0A4P2QP01"/>
<evidence type="ECO:0000313" key="3">
    <source>
        <dbReference type="EMBL" id="AUX31840.1"/>
    </source>
</evidence>